<reference evidence="2" key="1">
    <citation type="submission" date="2020-02" db="EMBL/GenBank/DDBJ databases">
        <authorList>
            <person name="Gao J."/>
            <person name="Sun J."/>
        </authorList>
    </citation>
    <scope>NUCLEOTIDE SEQUENCE</scope>
    <source>
        <strain evidence="2">602-2</strain>
    </source>
</reference>
<dbReference type="AlphaFoldDB" id="A0A6G4QT56"/>
<dbReference type="PROSITE" id="PS51257">
    <property type="entry name" value="PROKAR_LIPOPROTEIN"/>
    <property type="match status" value="1"/>
</dbReference>
<sequence>MVKLSRSVFSLVAAALLLGACASLPARDDYSWSHTPAENGVDAKLYYGEPESDVVWLGFTCAPKGRAELLVFVDEDPAAWPKTLALRSGGAALPIKAEPDPSAEIAILRAPIDPAAPAIAAFARTGRLQWVWNGDASPVGAEAPDERRQIAAFWRGCASRP</sequence>
<organism evidence="2">
    <name type="scientific">Caulobacter sp. 602-2</name>
    <dbReference type="NCBI Taxonomy" id="2710887"/>
    <lineage>
        <taxon>Bacteria</taxon>
        <taxon>Pseudomonadati</taxon>
        <taxon>Pseudomonadota</taxon>
        <taxon>Alphaproteobacteria</taxon>
        <taxon>Caulobacterales</taxon>
        <taxon>Caulobacteraceae</taxon>
        <taxon>Caulobacter</taxon>
    </lineage>
</organism>
<feature type="chain" id="PRO_5026202446" description="Lipoprotein" evidence="1">
    <location>
        <begin position="27"/>
        <end position="161"/>
    </location>
</feature>
<proteinExistence type="predicted"/>
<evidence type="ECO:0000313" key="2">
    <source>
        <dbReference type="EMBL" id="NGM48673.1"/>
    </source>
</evidence>
<comment type="caution">
    <text evidence="2">The sequence shown here is derived from an EMBL/GenBank/DDBJ whole genome shotgun (WGS) entry which is preliminary data.</text>
</comment>
<protein>
    <recommendedName>
        <fullName evidence="3">Lipoprotein</fullName>
    </recommendedName>
</protein>
<feature type="signal peptide" evidence="1">
    <location>
        <begin position="1"/>
        <end position="26"/>
    </location>
</feature>
<name>A0A6G4QT56_9CAUL</name>
<gene>
    <name evidence="2" type="ORF">G5B46_03520</name>
</gene>
<evidence type="ECO:0008006" key="3">
    <source>
        <dbReference type="Google" id="ProtNLM"/>
    </source>
</evidence>
<accession>A0A6G4QT56</accession>
<evidence type="ECO:0000256" key="1">
    <source>
        <dbReference type="SAM" id="SignalP"/>
    </source>
</evidence>
<dbReference type="RefSeq" id="WP_165256094.1">
    <property type="nucleotide sequence ID" value="NZ_JAAKGT010000001.1"/>
</dbReference>
<dbReference type="EMBL" id="JAAKGT010000001">
    <property type="protein sequence ID" value="NGM48673.1"/>
    <property type="molecule type" value="Genomic_DNA"/>
</dbReference>
<keyword evidence="1" id="KW-0732">Signal</keyword>